<dbReference type="InterPro" id="IPR046960">
    <property type="entry name" value="PPR_At4g14850-like_plant"/>
</dbReference>
<dbReference type="PANTHER" id="PTHR47926:SF415">
    <property type="entry name" value="PENTATRICOPEPTIDE REPEAT-CONTAINING PROTEIN"/>
    <property type="match status" value="1"/>
</dbReference>
<dbReference type="EMBL" id="JAEACU010000007">
    <property type="protein sequence ID" value="KAH7521531.1"/>
    <property type="molecule type" value="Genomic_DNA"/>
</dbReference>
<dbReference type="InterPro" id="IPR011990">
    <property type="entry name" value="TPR-like_helical_dom_sf"/>
</dbReference>
<protein>
    <recommendedName>
        <fullName evidence="3">Pentatricopeptide repeat-containing protein</fullName>
    </recommendedName>
</protein>
<evidence type="ECO:0000313" key="1">
    <source>
        <dbReference type="EMBL" id="KAH7521531.1"/>
    </source>
</evidence>
<comment type="caution">
    <text evidence="1">The sequence shown here is derived from an EMBL/GenBank/DDBJ whole genome shotgun (WGS) entry which is preliminary data.</text>
</comment>
<evidence type="ECO:0008006" key="3">
    <source>
        <dbReference type="Google" id="ProtNLM"/>
    </source>
</evidence>
<gene>
    <name evidence="1" type="ORF">FEM48_Zijuj07G0043400</name>
</gene>
<name>A0A978V2E8_ZIZJJ</name>
<dbReference type="PANTHER" id="PTHR47926">
    <property type="entry name" value="PENTATRICOPEPTIDE REPEAT-CONTAINING PROTEIN"/>
    <property type="match status" value="1"/>
</dbReference>
<sequence length="259" mass="29180">MFSSSSWSLPHLATRTGALSVRELENFFVPSLRNSTKMAELKKIHAHIVKFSLSQSNFLVTKMLDVCDSNGEVDYASLLFKQVVEPNVFLFNAMIRVYTHNDIYSLAVTLYKQMLRNQGARNPIFPDKFTFPFVVKSCAGLLCQDLVNNVVQEFVAGDDSKPFAKDVFAMLDLLASHENITSDMIEIAQEDKALQTNPHFAESYGNMANGWKEKGNVDIDVCYSNQSAYADSSLSLTGQEHSLRFRSNLNWVSDFCEEV</sequence>
<organism evidence="1 2">
    <name type="scientific">Ziziphus jujuba var. spinosa</name>
    <dbReference type="NCBI Taxonomy" id="714518"/>
    <lineage>
        <taxon>Eukaryota</taxon>
        <taxon>Viridiplantae</taxon>
        <taxon>Streptophyta</taxon>
        <taxon>Embryophyta</taxon>
        <taxon>Tracheophyta</taxon>
        <taxon>Spermatophyta</taxon>
        <taxon>Magnoliopsida</taxon>
        <taxon>eudicotyledons</taxon>
        <taxon>Gunneridae</taxon>
        <taxon>Pentapetalae</taxon>
        <taxon>rosids</taxon>
        <taxon>fabids</taxon>
        <taxon>Rosales</taxon>
        <taxon>Rhamnaceae</taxon>
        <taxon>Paliureae</taxon>
        <taxon>Ziziphus</taxon>
    </lineage>
</organism>
<dbReference type="AlphaFoldDB" id="A0A978V2E8"/>
<dbReference type="GO" id="GO:0003723">
    <property type="term" value="F:RNA binding"/>
    <property type="evidence" value="ECO:0007669"/>
    <property type="project" value="InterPro"/>
</dbReference>
<evidence type="ECO:0000313" key="2">
    <source>
        <dbReference type="Proteomes" id="UP000813462"/>
    </source>
</evidence>
<dbReference type="GO" id="GO:0009451">
    <property type="term" value="P:RNA modification"/>
    <property type="evidence" value="ECO:0007669"/>
    <property type="project" value="InterPro"/>
</dbReference>
<accession>A0A978V2E8</accession>
<dbReference type="Proteomes" id="UP000813462">
    <property type="component" value="Unassembled WGS sequence"/>
</dbReference>
<proteinExistence type="predicted"/>
<dbReference type="Gene3D" id="1.25.40.10">
    <property type="entry name" value="Tetratricopeptide repeat domain"/>
    <property type="match status" value="1"/>
</dbReference>
<reference evidence="1" key="1">
    <citation type="journal article" date="2021" name="Front. Plant Sci.">
        <title>Chromosome-Scale Genome Assembly for Chinese Sour Jujube and Insights Into Its Genome Evolution and Domestication Signature.</title>
        <authorList>
            <person name="Shen L.-Y."/>
            <person name="Luo H."/>
            <person name="Wang X.-L."/>
            <person name="Wang X.-M."/>
            <person name="Qiu X.-J."/>
            <person name="Liu H."/>
            <person name="Zhou S.-S."/>
            <person name="Jia K.-H."/>
            <person name="Nie S."/>
            <person name="Bao Y.-T."/>
            <person name="Zhang R.-G."/>
            <person name="Yun Q.-Z."/>
            <person name="Chai Y.-H."/>
            <person name="Lu J.-Y."/>
            <person name="Li Y."/>
            <person name="Zhao S.-W."/>
            <person name="Mao J.-F."/>
            <person name="Jia S.-G."/>
            <person name="Mao Y.-M."/>
        </authorList>
    </citation>
    <scope>NUCLEOTIDE SEQUENCE</scope>
    <source>
        <strain evidence="1">AT0</strain>
        <tissue evidence="1">Leaf</tissue>
    </source>
</reference>